<reference evidence="2 3" key="1">
    <citation type="journal article" date="2019" name="G3 (Bethesda)">
        <title>Sequencing of a Wild Apple (Malus baccata) Genome Unravels the Differences Between Cultivated and Wild Apple Species Regarding Disease Resistance and Cold Tolerance.</title>
        <authorList>
            <person name="Chen X."/>
        </authorList>
    </citation>
    <scope>NUCLEOTIDE SEQUENCE [LARGE SCALE GENOMIC DNA]</scope>
    <source>
        <strain evidence="3">cv. Shandingzi</strain>
        <tissue evidence="2">Leaves</tissue>
    </source>
</reference>
<feature type="region of interest" description="Disordered" evidence="1">
    <location>
        <begin position="19"/>
        <end position="52"/>
    </location>
</feature>
<organism evidence="2 3">
    <name type="scientific">Malus baccata</name>
    <name type="common">Siberian crab apple</name>
    <name type="synonym">Pyrus baccata</name>
    <dbReference type="NCBI Taxonomy" id="106549"/>
    <lineage>
        <taxon>Eukaryota</taxon>
        <taxon>Viridiplantae</taxon>
        <taxon>Streptophyta</taxon>
        <taxon>Embryophyta</taxon>
        <taxon>Tracheophyta</taxon>
        <taxon>Spermatophyta</taxon>
        <taxon>Magnoliopsida</taxon>
        <taxon>eudicotyledons</taxon>
        <taxon>Gunneridae</taxon>
        <taxon>Pentapetalae</taxon>
        <taxon>rosids</taxon>
        <taxon>fabids</taxon>
        <taxon>Rosales</taxon>
        <taxon>Rosaceae</taxon>
        <taxon>Amygdaloideae</taxon>
        <taxon>Maleae</taxon>
        <taxon>Malus</taxon>
    </lineage>
</organism>
<protein>
    <submittedName>
        <fullName evidence="2">Uncharacterized protein</fullName>
    </submittedName>
</protein>
<sequence>MGLSQMDDMTNSSFRVVRLHRSSPRVQQRERLTSSFIPSSSTERPRIEKDESQPELWKREIEIREGGLRREDSVRVWESLQDSELTEVCFKAQSP</sequence>
<dbReference type="EMBL" id="VIEB01000559">
    <property type="protein sequence ID" value="TQD86662.1"/>
    <property type="molecule type" value="Genomic_DNA"/>
</dbReference>
<feature type="compositionally biased region" description="Polar residues" evidence="1">
    <location>
        <begin position="33"/>
        <end position="42"/>
    </location>
</feature>
<dbReference type="Proteomes" id="UP000315295">
    <property type="component" value="Unassembled WGS sequence"/>
</dbReference>
<evidence type="ECO:0000313" key="3">
    <source>
        <dbReference type="Proteomes" id="UP000315295"/>
    </source>
</evidence>
<keyword evidence="3" id="KW-1185">Reference proteome</keyword>
<feature type="compositionally biased region" description="Basic and acidic residues" evidence="1">
    <location>
        <begin position="43"/>
        <end position="52"/>
    </location>
</feature>
<name>A0A540LK30_MALBA</name>
<proteinExistence type="predicted"/>
<evidence type="ECO:0000313" key="2">
    <source>
        <dbReference type="EMBL" id="TQD86662.1"/>
    </source>
</evidence>
<gene>
    <name evidence="2" type="ORF">C1H46_027788</name>
</gene>
<dbReference type="AlphaFoldDB" id="A0A540LK30"/>
<accession>A0A540LK30</accession>
<comment type="caution">
    <text evidence="2">The sequence shown here is derived from an EMBL/GenBank/DDBJ whole genome shotgun (WGS) entry which is preliminary data.</text>
</comment>
<evidence type="ECO:0000256" key="1">
    <source>
        <dbReference type="SAM" id="MobiDB-lite"/>
    </source>
</evidence>